<dbReference type="EMBL" id="JAHLQT010046868">
    <property type="protein sequence ID" value="KAG7153492.1"/>
    <property type="molecule type" value="Genomic_DNA"/>
</dbReference>
<gene>
    <name evidence="1" type="ORF">Hamer_G019554</name>
</gene>
<protein>
    <submittedName>
        <fullName evidence="1">Uncharacterized protein</fullName>
    </submittedName>
</protein>
<evidence type="ECO:0000313" key="1">
    <source>
        <dbReference type="EMBL" id="KAG7153492.1"/>
    </source>
</evidence>
<comment type="caution">
    <text evidence="1">The sequence shown here is derived from an EMBL/GenBank/DDBJ whole genome shotgun (WGS) entry which is preliminary data.</text>
</comment>
<dbReference type="Proteomes" id="UP000747542">
    <property type="component" value="Unassembled WGS sequence"/>
</dbReference>
<dbReference type="AlphaFoldDB" id="A0A8J5J244"/>
<reference evidence="1" key="1">
    <citation type="journal article" date="2021" name="Sci. Adv.">
        <title>The American lobster genome reveals insights on longevity, neural, and immune adaptations.</title>
        <authorList>
            <person name="Polinski J.M."/>
            <person name="Zimin A.V."/>
            <person name="Clark K.F."/>
            <person name="Kohn A.B."/>
            <person name="Sadowski N."/>
            <person name="Timp W."/>
            <person name="Ptitsyn A."/>
            <person name="Khanna P."/>
            <person name="Romanova D.Y."/>
            <person name="Williams P."/>
            <person name="Greenwood S.J."/>
            <person name="Moroz L.L."/>
            <person name="Walt D.R."/>
            <person name="Bodnar A.G."/>
        </authorList>
    </citation>
    <scope>NUCLEOTIDE SEQUENCE</scope>
    <source>
        <strain evidence="1">GMGI-L3</strain>
    </source>
</reference>
<feature type="non-terminal residue" evidence="1">
    <location>
        <position position="1"/>
    </location>
</feature>
<name>A0A8J5J244_HOMAM</name>
<accession>A0A8J5J244</accession>
<keyword evidence="2" id="KW-1185">Reference proteome</keyword>
<evidence type="ECO:0000313" key="2">
    <source>
        <dbReference type="Proteomes" id="UP000747542"/>
    </source>
</evidence>
<proteinExistence type="predicted"/>
<organism evidence="1 2">
    <name type="scientific">Homarus americanus</name>
    <name type="common">American lobster</name>
    <dbReference type="NCBI Taxonomy" id="6706"/>
    <lineage>
        <taxon>Eukaryota</taxon>
        <taxon>Metazoa</taxon>
        <taxon>Ecdysozoa</taxon>
        <taxon>Arthropoda</taxon>
        <taxon>Crustacea</taxon>
        <taxon>Multicrustacea</taxon>
        <taxon>Malacostraca</taxon>
        <taxon>Eumalacostraca</taxon>
        <taxon>Eucarida</taxon>
        <taxon>Decapoda</taxon>
        <taxon>Pleocyemata</taxon>
        <taxon>Astacidea</taxon>
        <taxon>Nephropoidea</taxon>
        <taxon>Nephropidae</taxon>
        <taxon>Homarus</taxon>
    </lineage>
</organism>
<feature type="non-terminal residue" evidence="1">
    <location>
        <position position="147"/>
    </location>
</feature>
<sequence length="147" mass="16798">RWSYCSMWPTEMELLVCDLQRDGATVGMWSTDMWHAGEMELYVAWAESGATVACGSKRWSYCSMWSTDGATVVCGSQRWSYCSMWFTEMQSTVLWCYCSVWSRAGASVVCGLKLVLLKYVVYRNLCYCSMWSRLNATVVCSLELVLL</sequence>